<sequence length="409" mass="46637">MVHAQVLELYSGKWQSRQAFVESPSIASFPLPCYIFVAEDSFPRERQEREKVLHYFNAPAFVLTDVCFKSNGYFGYESLYDDTGNLKGYVTWFRYMVKIVKPSVEPDSSYIWHEMGFFTQWSASHSICMTVGAPSEIQEGLRDFLSQNPESLNFADPYSIHVPLMDQIIKLYDRSVWSVRDLIRPVEKARACNPAIEPDFSKLHEDARHAIHCSETLDVAAEVMGQMKYEQASFHKKYTADAISLKTAIEKTQGYMSFQLQMLKNFRSRSQANHERLNNEITLVAYNMIMQRDSKVMMSIGQAAKEDSKVMVAIGQAAKDDSTAMRAIAVVTMAFLPATFTAAVFSMSFFNFAPGTGAHHGSWTISRKFWVYWAVALPLTGITIATWFLWQGWINRQSYKGRTVRGGHK</sequence>
<evidence type="ECO:0000256" key="1">
    <source>
        <dbReference type="SAM" id="Phobius"/>
    </source>
</evidence>
<keyword evidence="1" id="KW-0812">Transmembrane</keyword>
<keyword evidence="1" id="KW-0472">Membrane</keyword>
<protein>
    <submittedName>
        <fullName evidence="2">Uncharacterized protein</fullName>
    </submittedName>
</protein>
<organism evidence="2 3">
    <name type="scientific">Glonium stellatum</name>
    <dbReference type="NCBI Taxonomy" id="574774"/>
    <lineage>
        <taxon>Eukaryota</taxon>
        <taxon>Fungi</taxon>
        <taxon>Dikarya</taxon>
        <taxon>Ascomycota</taxon>
        <taxon>Pezizomycotina</taxon>
        <taxon>Dothideomycetes</taxon>
        <taxon>Pleosporomycetidae</taxon>
        <taxon>Gloniales</taxon>
        <taxon>Gloniaceae</taxon>
        <taxon>Glonium</taxon>
    </lineage>
</organism>
<name>A0A8E2F1Y3_9PEZI</name>
<dbReference type="OrthoDB" id="2830640at2759"/>
<feature type="transmembrane region" description="Helical" evidence="1">
    <location>
        <begin position="327"/>
        <end position="350"/>
    </location>
</feature>
<dbReference type="Proteomes" id="UP000250140">
    <property type="component" value="Unassembled WGS sequence"/>
</dbReference>
<reference evidence="2 3" key="1">
    <citation type="journal article" date="2016" name="Nat. Commun.">
        <title>Ectomycorrhizal ecology is imprinted in the genome of the dominant symbiotic fungus Cenococcum geophilum.</title>
        <authorList>
            <consortium name="DOE Joint Genome Institute"/>
            <person name="Peter M."/>
            <person name="Kohler A."/>
            <person name="Ohm R.A."/>
            <person name="Kuo A."/>
            <person name="Krutzmann J."/>
            <person name="Morin E."/>
            <person name="Arend M."/>
            <person name="Barry K.W."/>
            <person name="Binder M."/>
            <person name="Choi C."/>
            <person name="Clum A."/>
            <person name="Copeland A."/>
            <person name="Grisel N."/>
            <person name="Haridas S."/>
            <person name="Kipfer T."/>
            <person name="LaButti K."/>
            <person name="Lindquist E."/>
            <person name="Lipzen A."/>
            <person name="Maire R."/>
            <person name="Meier B."/>
            <person name="Mihaltcheva S."/>
            <person name="Molinier V."/>
            <person name="Murat C."/>
            <person name="Poggeler S."/>
            <person name="Quandt C.A."/>
            <person name="Sperisen C."/>
            <person name="Tritt A."/>
            <person name="Tisserant E."/>
            <person name="Crous P.W."/>
            <person name="Henrissat B."/>
            <person name="Nehls U."/>
            <person name="Egli S."/>
            <person name="Spatafora J.W."/>
            <person name="Grigoriev I.V."/>
            <person name="Martin F.M."/>
        </authorList>
    </citation>
    <scope>NUCLEOTIDE SEQUENCE [LARGE SCALE GENOMIC DNA]</scope>
    <source>
        <strain evidence="2 3">CBS 207.34</strain>
    </source>
</reference>
<gene>
    <name evidence="2" type="ORF">AOQ84DRAFT_439200</name>
</gene>
<dbReference type="EMBL" id="KV749522">
    <property type="protein sequence ID" value="OCL09072.1"/>
    <property type="molecule type" value="Genomic_DNA"/>
</dbReference>
<evidence type="ECO:0000313" key="3">
    <source>
        <dbReference type="Proteomes" id="UP000250140"/>
    </source>
</evidence>
<keyword evidence="3" id="KW-1185">Reference proteome</keyword>
<accession>A0A8E2F1Y3</accession>
<proteinExistence type="predicted"/>
<dbReference type="Gene3D" id="1.20.58.340">
    <property type="entry name" value="Magnesium transport protein CorA, transmembrane region"/>
    <property type="match status" value="1"/>
</dbReference>
<feature type="transmembrane region" description="Helical" evidence="1">
    <location>
        <begin position="370"/>
        <end position="390"/>
    </location>
</feature>
<evidence type="ECO:0000313" key="2">
    <source>
        <dbReference type="EMBL" id="OCL09072.1"/>
    </source>
</evidence>
<keyword evidence="1" id="KW-1133">Transmembrane helix</keyword>
<dbReference type="AlphaFoldDB" id="A0A8E2F1Y3"/>